<keyword evidence="3" id="KW-1185">Reference proteome</keyword>
<keyword evidence="1" id="KW-1133">Transmembrane helix</keyword>
<feature type="transmembrane region" description="Helical" evidence="1">
    <location>
        <begin position="150"/>
        <end position="172"/>
    </location>
</feature>
<accession>A0A853FIL8</accession>
<feature type="transmembrane region" description="Helical" evidence="1">
    <location>
        <begin position="44"/>
        <end position="65"/>
    </location>
</feature>
<sequence>MSQSFAVWLVILFSLLTANLPFAVQRPFLMLPWAQPGEAPMPAWLRLIVSLIFFGLLIALGWLAYSLLAGAIILAGDIGSLFSFMARVAGAFIVLAALLSFPGWRSRGLAVRKSFFDRLLEVLVFYGLAGVLGFALEANIGNPFAQTWEFYAVTLSLFLVLGYPGFVVRYLLRRRKAASRKA</sequence>
<comment type="caution">
    <text evidence="2">The sequence shown here is derived from an EMBL/GenBank/DDBJ whole genome shotgun (WGS) entry which is preliminary data.</text>
</comment>
<organism evidence="2 3">
    <name type="scientific">Allopusillimonas soli</name>
    <dbReference type="NCBI Taxonomy" id="659016"/>
    <lineage>
        <taxon>Bacteria</taxon>
        <taxon>Pseudomonadati</taxon>
        <taxon>Pseudomonadota</taxon>
        <taxon>Betaproteobacteria</taxon>
        <taxon>Burkholderiales</taxon>
        <taxon>Alcaligenaceae</taxon>
        <taxon>Allopusillimonas</taxon>
    </lineage>
</organism>
<feature type="transmembrane region" description="Helical" evidence="1">
    <location>
        <begin position="6"/>
        <end position="24"/>
    </location>
</feature>
<feature type="transmembrane region" description="Helical" evidence="1">
    <location>
        <begin position="119"/>
        <end position="138"/>
    </location>
</feature>
<keyword evidence="1" id="KW-0472">Membrane</keyword>
<dbReference type="Pfam" id="PF10993">
    <property type="entry name" value="DUF2818"/>
    <property type="match status" value="2"/>
</dbReference>
<name>A0A853FIL8_9BURK</name>
<dbReference type="AlphaFoldDB" id="A0A853FIL8"/>
<dbReference type="Proteomes" id="UP000580517">
    <property type="component" value="Unassembled WGS sequence"/>
</dbReference>
<protein>
    <submittedName>
        <fullName evidence="2">DUF2818 family protein</fullName>
    </submittedName>
</protein>
<proteinExistence type="predicted"/>
<evidence type="ECO:0000256" key="1">
    <source>
        <dbReference type="SAM" id="Phobius"/>
    </source>
</evidence>
<evidence type="ECO:0000313" key="2">
    <source>
        <dbReference type="EMBL" id="NYT38271.1"/>
    </source>
</evidence>
<reference evidence="2 3" key="1">
    <citation type="submission" date="2020-07" db="EMBL/GenBank/DDBJ databases">
        <title>Taxonomic revisions and descriptions of new bacterial species based on genomic comparisons in the high-G+C-content subgroup of the family Alcaligenaceae.</title>
        <authorList>
            <person name="Szabo A."/>
            <person name="Felfoldi T."/>
        </authorList>
    </citation>
    <scope>NUCLEOTIDE SEQUENCE [LARGE SCALE GENOMIC DNA]</scope>
    <source>
        <strain evidence="2 3">DSM 25264</strain>
    </source>
</reference>
<dbReference type="InterPro" id="IPR016768">
    <property type="entry name" value="UCP019883"/>
</dbReference>
<keyword evidence="1" id="KW-0812">Transmembrane</keyword>
<feature type="transmembrane region" description="Helical" evidence="1">
    <location>
        <begin position="71"/>
        <end position="99"/>
    </location>
</feature>
<evidence type="ECO:0000313" key="3">
    <source>
        <dbReference type="Proteomes" id="UP000580517"/>
    </source>
</evidence>
<gene>
    <name evidence="2" type="ORF">H0A68_15415</name>
</gene>
<dbReference type="OrthoDB" id="5785537at2"/>
<dbReference type="EMBL" id="JACCEW010000005">
    <property type="protein sequence ID" value="NYT38271.1"/>
    <property type="molecule type" value="Genomic_DNA"/>
</dbReference>